<evidence type="ECO:0000313" key="3">
    <source>
        <dbReference type="EMBL" id="KKD57187.1"/>
    </source>
</evidence>
<evidence type="ECO:0000313" key="4">
    <source>
        <dbReference type="Proteomes" id="UP000243478"/>
    </source>
</evidence>
<protein>
    <submittedName>
        <fullName evidence="3">Iron dicitrate transport regulator FecR</fullName>
    </submittedName>
</protein>
<comment type="caution">
    <text evidence="3">The sequence shown here is derived from an EMBL/GenBank/DDBJ whole genome shotgun (WGS) entry which is preliminary data.</text>
</comment>
<dbReference type="EMBL" id="JZRZ01000019">
    <property type="protein sequence ID" value="KKD57187.1"/>
    <property type="molecule type" value="Genomic_DNA"/>
</dbReference>
<dbReference type="PANTHER" id="PTHR30273">
    <property type="entry name" value="PERIPLASMIC SIGNAL SENSOR AND SIGMA FACTOR ACTIVATOR FECR-RELATED"/>
    <property type="match status" value="1"/>
</dbReference>
<gene>
    <name evidence="3" type="ORF">VM57_12175</name>
</gene>
<proteinExistence type="predicted"/>
<evidence type="ECO:0000259" key="2">
    <source>
        <dbReference type="Pfam" id="PF16220"/>
    </source>
</evidence>
<dbReference type="PIRSF" id="PIRSF018266">
    <property type="entry name" value="FecR"/>
    <property type="match status" value="1"/>
</dbReference>
<dbReference type="InterPro" id="IPR032623">
    <property type="entry name" value="FecR_N"/>
</dbReference>
<dbReference type="GO" id="GO:0016989">
    <property type="term" value="F:sigma factor antagonist activity"/>
    <property type="evidence" value="ECO:0007669"/>
    <property type="project" value="TreeGrafter"/>
</dbReference>
<dbReference type="RefSeq" id="WP_062607278.1">
    <property type="nucleotide sequence ID" value="NZ_AP021908.1"/>
</dbReference>
<feature type="domain" description="FecR protein" evidence="1">
    <location>
        <begin position="96"/>
        <end position="187"/>
    </location>
</feature>
<feature type="domain" description="FecR N-terminal" evidence="2">
    <location>
        <begin position="8"/>
        <end position="47"/>
    </location>
</feature>
<dbReference type="InterPro" id="IPR006860">
    <property type="entry name" value="FecR"/>
</dbReference>
<name>A0A0F5ZPF9_STEMA</name>
<sequence>MSQDAIAREAARWWLDGHDGTRDENAFDQWCQADPRHAAQYQYLQHLWQAGATLPSLQRQQQRRQRRRLREAGIAVLLLCALGLYSRHASPPVAQVLRTAAGEIRDETLPDGSHVLLSPGSEVKVRIDGQRRQLQLQRGQAWFQVAADADRPFQVHTPQGTVTALGTAFDLAVQGNSSVVTVTEHRVRVDSGNASMLANDGEQLRFDGQSTADATTTAPGTLAWRERRLHWVSAPLADVTQGLDRWHGGHTWVIGEQLRQQPVTLLGSADGAASNRDQLATQLQVRVLRLGDGVQVWLPPRRERRDGP</sequence>
<accession>A0A0F5ZPF9</accession>
<dbReference type="Pfam" id="PF04773">
    <property type="entry name" value="FecR"/>
    <property type="match status" value="1"/>
</dbReference>
<dbReference type="Pfam" id="PF16220">
    <property type="entry name" value="DUF4880"/>
    <property type="match status" value="1"/>
</dbReference>
<dbReference type="Proteomes" id="UP000243478">
    <property type="component" value="Unassembled WGS sequence"/>
</dbReference>
<reference evidence="3 4" key="1">
    <citation type="submission" date="2015-03" db="EMBL/GenBank/DDBJ databases">
        <title>Draft genome of Stenotrophomonas maltophila isolated from urine specimen.</title>
        <authorList>
            <person name="Murugan N."/>
            <person name="Malathi J."/>
            <person name="Umashankar V."/>
            <person name="Madhavan H."/>
        </authorList>
    </citation>
    <scope>NUCLEOTIDE SEQUENCE [LARGE SCALE GENOMIC DNA]</scope>
    <source>
        <strain evidence="3 4">JMNMN1</strain>
    </source>
</reference>
<dbReference type="Gene3D" id="2.60.120.1440">
    <property type="match status" value="1"/>
</dbReference>
<dbReference type="AlphaFoldDB" id="A0A0F5ZPF9"/>
<dbReference type="PATRIC" id="fig|40324.63.peg.4503"/>
<dbReference type="PANTHER" id="PTHR30273:SF2">
    <property type="entry name" value="PROTEIN FECR"/>
    <property type="match status" value="1"/>
</dbReference>
<organism evidence="3 4">
    <name type="scientific">Stenotrophomonas maltophilia</name>
    <name type="common">Pseudomonas maltophilia</name>
    <name type="synonym">Xanthomonas maltophilia</name>
    <dbReference type="NCBI Taxonomy" id="40324"/>
    <lineage>
        <taxon>Bacteria</taxon>
        <taxon>Pseudomonadati</taxon>
        <taxon>Pseudomonadota</taxon>
        <taxon>Gammaproteobacteria</taxon>
        <taxon>Lysobacterales</taxon>
        <taxon>Lysobacteraceae</taxon>
        <taxon>Stenotrophomonas</taxon>
        <taxon>Stenotrophomonas maltophilia group</taxon>
    </lineage>
</organism>
<dbReference type="InterPro" id="IPR012373">
    <property type="entry name" value="Ferrdict_sens_TM"/>
</dbReference>
<evidence type="ECO:0000259" key="1">
    <source>
        <dbReference type="Pfam" id="PF04773"/>
    </source>
</evidence>